<dbReference type="InterPro" id="IPR037219">
    <property type="entry name" value="Peptidase_M41-like"/>
</dbReference>
<evidence type="ECO:0000313" key="5">
    <source>
        <dbReference type="Proteomes" id="UP001162541"/>
    </source>
</evidence>
<dbReference type="Proteomes" id="UP000077202">
    <property type="component" value="Unassembled WGS sequence"/>
</dbReference>
<dbReference type="PANTHER" id="PTHR33471:SF7">
    <property type="entry name" value="ATP-DEPENDENT ZINC METALLOPROTEASE-RELATED"/>
    <property type="match status" value="1"/>
</dbReference>
<accession>A0A176WQ21</accession>
<evidence type="ECO:0000313" key="2">
    <source>
        <dbReference type="EMBL" id="BBN07256.1"/>
    </source>
</evidence>
<evidence type="ECO:0008006" key="6">
    <source>
        <dbReference type="Google" id="ProtNLM"/>
    </source>
</evidence>
<feature type="transmembrane region" description="Helical" evidence="1">
    <location>
        <begin position="258"/>
        <end position="285"/>
    </location>
</feature>
<reference evidence="2" key="2">
    <citation type="journal article" date="2019" name="Curr. Biol.">
        <title>Chromatin organization in early land plants reveals an ancestral association between H3K27me3, transposons, and constitutive heterochromatin.</title>
        <authorList>
            <person name="Montgomery S.A."/>
            <person name="Tanizawa Y."/>
            <person name="Galik B."/>
            <person name="Wang N."/>
            <person name="Ito T."/>
            <person name="Mochizuki T."/>
            <person name="Akimcheva S."/>
            <person name="Bowman J."/>
            <person name="Cognat V."/>
            <person name="Drouard L."/>
            <person name="Ekker H."/>
            <person name="Houng S."/>
            <person name="Kohchi T."/>
            <person name="Lin S."/>
            <person name="Liu L.D."/>
            <person name="Nakamura Y."/>
            <person name="Valeeva L.R."/>
            <person name="Shakirov E.V."/>
            <person name="Shippen D.E."/>
            <person name="Wei W."/>
            <person name="Yagura M."/>
            <person name="Yamaoka S."/>
            <person name="Yamato K.T."/>
            <person name="Liu C."/>
            <person name="Berger F."/>
        </authorList>
    </citation>
    <scope>NUCLEOTIDE SEQUENCE [LARGE SCALE GENOMIC DNA]</scope>
    <source>
        <strain evidence="2">Tak-1</strain>
    </source>
</reference>
<organism evidence="3 4">
    <name type="scientific">Marchantia polymorpha subsp. ruderalis</name>
    <dbReference type="NCBI Taxonomy" id="1480154"/>
    <lineage>
        <taxon>Eukaryota</taxon>
        <taxon>Viridiplantae</taxon>
        <taxon>Streptophyta</taxon>
        <taxon>Embryophyta</taxon>
        <taxon>Marchantiophyta</taxon>
        <taxon>Marchantiopsida</taxon>
        <taxon>Marchantiidae</taxon>
        <taxon>Marchantiales</taxon>
        <taxon>Marchantiaceae</taxon>
        <taxon>Marchantia</taxon>
    </lineage>
</organism>
<dbReference type="EMBL" id="LVLJ01000223">
    <property type="protein sequence ID" value="OAE35218.1"/>
    <property type="molecule type" value="Genomic_DNA"/>
</dbReference>
<dbReference type="GO" id="GO:0004222">
    <property type="term" value="F:metalloendopeptidase activity"/>
    <property type="evidence" value="ECO:0007669"/>
    <property type="project" value="InterPro"/>
</dbReference>
<feature type="transmembrane region" description="Helical" evidence="1">
    <location>
        <begin position="228"/>
        <end position="249"/>
    </location>
</feature>
<proteinExistence type="predicted"/>
<dbReference type="PANTHER" id="PTHR33471">
    <property type="entry name" value="ATP-DEPENDENT ZINC METALLOPROTEASE-RELATED"/>
    <property type="match status" value="1"/>
</dbReference>
<keyword evidence="1" id="KW-0472">Membrane</keyword>
<reference evidence="5" key="3">
    <citation type="journal article" date="2020" name="Curr. Biol.">
        <title>Chromatin organization in early land plants reveals an ancestral association between H3K27me3, transposons, and constitutive heterochromatin.</title>
        <authorList>
            <person name="Montgomery S.A."/>
            <person name="Tanizawa Y."/>
            <person name="Galik B."/>
            <person name="Wang N."/>
            <person name="Ito T."/>
            <person name="Mochizuki T."/>
            <person name="Akimcheva S."/>
            <person name="Bowman J.L."/>
            <person name="Cognat V."/>
            <person name="Marechal-Drouard L."/>
            <person name="Ekker H."/>
            <person name="Hong S.F."/>
            <person name="Kohchi T."/>
            <person name="Lin S.S."/>
            <person name="Liu L.D."/>
            <person name="Nakamura Y."/>
            <person name="Valeeva L.R."/>
            <person name="Shakirov E.V."/>
            <person name="Shippen D.E."/>
            <person name="Wei W.L."/>
            <person name="Yagura M."/>
            <person name="Yamaoka S."/>
            <person name="Yamato K.T."/>
            <person name="Liu C."/>
            <person name="Berger F."/>
        </authorList>
    </citation>
    <scope>NUCLEOTIDE SEQUENCE [LARGE SCALE GENOMIC DNA]</scope>
    <source>
        <strain evidence="5">Tak-1</strain>
    </source>
</reference>
<reference evidence="3 4" key="1">
    <citation type="submission" date="2016-03" db="EMBL/GenBank/DDBJ databases">
        <title>Mechanisms controlling the formation of the plant cell surface in tip-growing cells are functionally conserved among land plants.</title>
        <authorList>
            <person name="Honkanen S."/>
            <person name="Jones V.A."/>
            <person name="Morieri G."/>
            <person name="Champion C."/>
            <person name="Hetherington A.J."/>
            <person name="Kelly S."/>
            <person name="Saint-Marcoux D."/>
            <person name="Proust H."/>
            <person name="Prescott H."/>
            <person name="Dolan L."/>
        </authorList>
    </citation>
    <scope>NUCLEOTIDE SEQUENCE [LARGE SCALE GENOMIC DNA]</scope>
    <source>
        <strain evidence="4">cv. Tak-1 and cv. Tak-2</strain>
        <tissue evidence="3">Whole gametophyte</tissue>
    </source>
</reference>
<keyword evidence="1" id="KW-1133">Transmembrane helix</keyword>
<keyword evidence="1" id="KW-0812">Transmembrane</keyword>
<dbReference type="Gene3D" id="1.20.58.760">
    <property type="entry name" value="Peptidase M41"/>
    <property type="match status" value="1"/>
</dbReference>
<dbReference type="GO" id="GO:0006508">
    <property type="term" value="P:proteolysis"/>
    <property type="evidence" value="ECO:0007669"/>
    <property type="project" value="InterPro"/>
</dbReference>
<keyword evidence="4" id="KW-1185">Reference proteome</keyword>
<evidence type="ECO:0000313" key="3">
    <source>
        <dbReference type="EMBL" id="OAE35218.1"/>
    </source>
</evidence>
<feature type="transmembrane region" description="Helical" evidence="1">
    <location>
        <begin position="297"/>
        <end position="314"/>
    </location>
</feature>
<gene>
    <name evidence="3" type="ORF">AXG93_3823s1010</name>
    <name evidence="2" type="ORF">Mp_4g02350</name>
</gene>
<evidence type="ECO:0000256" key="1">
    <source>
        <dbReference type="SAM" id="Phobius"/>
    </source>
</evidence>
<dbReference type="GO" id="GO:0005524">
    <property type="term" value="F:ATP binding"/>
    <property type="evidence" value="ECO:0007669"/>
    <property type="project" value="InterPro"/>
</dbReference>
<sequence>MKCSALNPSCSVARLICVSEVRTDHRVRRNSISFGALSPHAKRVSRAVDDDYGLGLCRRLHPSGWWFPGSSDGESSRPGARLVTGASKSRGRNWQEYDEAVQNMDLGAALEILNVLNTPETDASRTSSLESDAPSWIVNESQSDNNLTLNSDPNGQQSRDFFKILDAAQLTLDLGLVGRAYDYLRVRGFVNSFGKFKSRASEGERVVTPAMMLETAGLDASKLSPKKWGLSGNSAIILPASFAFLSFLVNNEIDVRPYLLLILGLGVADGIYLGGTGTAQVLSLWPPYKRRVLVHEAGHVLVAYLLGCPVRGVILDAMQAMKMGIQGQAGTQFWDETLENELRQDKLTGASVDRYSIVLFAGIAAEALVYGEAEGGESDENLFKSVVSQLQPPWSPAKMSNQARWAVLRAFTLIKENRNAHTAIVEALERGAGLGSLIKTIEDAMA</sequence>
<dbReference type="AlphaFoldDB" id="A0A176WQ21"/>
<name>A0A176WQ21_MARPO</name>
<dbReference type="GO" id="GO:0004176">
    <property type="term" value="F:ATP-dependent peptidase activity"/>
    <property type="evidence" value="ECO:0007669"/>
    <property type="project" value="InterPro"/>
</dbReference>
<protein>
    <recommendedName>
        <fullName evidence="6">Peptidase M41 domain-containing protein</fullName>
    </recommendedName>
</protein>
<dbReference type="SUPFAM" id="SSF140990">
    <property type="entry name" value="FtsH protease domain-like"/>
    <property type="match status" value="1"/>
</dbReference>
<evidence type="ECO:0000313" key="4">
    <source>
        <dbReference type="Proteomes" id="UP000077202"/>
    </source>
</evidence>
<dbReference type="Proteomes" id="UP001162541">
    <property type="component" value="Chromosome 4"/>
</dbReference>
<dbReference type="EMBL" id="AP019869">
    <property type="protein sequence ID" value="BBN07256.1"/>
    <property type="molecule type" value="Genomic_DNA"/>
</dbReference>